<dbReference type="Pfam" id="PF00343">
    <property type="entry name" value="Phosphorylase"/>
    <property type="match status" value="1"/>
</dbReference>
<comment type="cofactor">
    <cofactor evidence="5">
        <name>pyridoxal 5'-phosphate</name>
        <dbReference type="ChEBI" id="CHEBI:597326"/>
    </cofactor>
</comment>
<feature type="region of interest" description="Disordered" evidence="6">
    <location>
        <begin position="1"/>
        <end position="33"/>
    </location>
</feature>
<comment type="similarity">
    <text evidence="1 5">Belongs to the glycogen phosphorylase family.</text>
</comment>
<keyword evidence="5" id="KW-0663">Pyridoxal phosphate</keyword>
<dbReference type="EC" id="2.4.1.1" evidence="5"/>
<keyword evidence="5" id="KW-0328">Glycosyltransferase</keyword>
<keyword evidence="5" id="KW-0808">Transferase</keyword>
<comment type="catalytic activity">
    <reaction evidence="2">
        <text>[(1-&gt;4)-alpha-D-glucosyl](n) + phosphate = [(1-&gt;4)-alpha-D-glucosyl](n-1) + alpha-D-glucose 1-phosphate</text>
        <dbReference type="Rhea" id="RHEA:41732"/>
        <dbReference type="Rhea" id="RHEA-COMP:9584"/>
        <dbReference type="Rhea" id="RHEA-COMP:9586"/>
        <dbReference type="ChEBI" id="CHEBI:15444"/>
        <dbReference type="ChEBI" id="CHEBI:43474"/>
        <dbReference type="ChEBI" id="CHEBI:58601"/>
        <dbReference type="EC" id="2.4.1.1"/>
    </reaction>
    <physiologicalReaction direction="left-to-right" evidence="2">
        <dbReference type="Rhea" id="RHEA:41733"/>
    </physiologicalReaction>
</comment>
<evidence type="ECO:0000313" key="8">
    <source>
        <dbReference type="EMBL" id="CAF3355537.1"/>
    </source>
</evidence>
<evidence type="ECO:0000256" key="5">
    <source>
        <dbReference type="RuleBase" id="RU000587"/>
    </source>
</evidence>
<sequence>MNQMKSSLKRVKKTSSEDIISNEGDETNQQHHWHNRTRTMQQNLNKKLLGKSVLVILHCATERDYYSSLAYTVHDHLVGRWIRTQQHHFETDGKRVHYLSMEFFMRRTLGNYIEELEEREMDAALGNGGLGRLAACFLDRMATLGLSSYGYGLRYDYDDWLIYGNPWEMSRPEFLVPVQFYDEVIEENGKAKWVDTEIIRAMPFDTPIPGYDNNVVNTLRL</sequence>
<dbReference type="InterPro" id="IPR000811">
    <property type="entry name" value="Glyco_trans_35"/>
</dbReference>
<name>A0A817WHS6_9BILA</name>
<dbReference type="Proteomes" id="UP000663872">
    <property type="component" value="Unassembled WGS sequence"/>
</dbReference>
<dbReference type="SUPFAM" id="SSF53756">
    <property type="entry name" value="UDP-Glycosyltransferase/glycogen phosphorylase"/>
    <property type="match status" value="1"/>
</dbReference>
<dbReference type="PANTHER" id="PTHR11468:SF3">
    <property type="entry name" value="GLYCOGEN PHOSPHORYLASE, LIVER FORM"/>
    <property type="match status" value="1"/>
</dbReference>
<comment type="function">
    <text evidence="3 5">Allosteric enzyme that catalyzes the rate-limiting step in glycogen catabolism, the phosphorolytic cleavage of glycogen to produce glucose-1-phosphate, and plays a central role in maintaining cellular and organismal glucose homeostasis.</text>
</comment>
<dbReference type="Proteomes" id="UP000663865">
    <property type="component" value="Unassembled WGS sequence"/>
</dbReference>
<proteinExistence type="inferred from homology"/>
<evidence type="ECO:0000256" key="3">
    <source>
        <dbReference type="ARBA" id="ARBA00037413"/>
    </source>
</evidence>
<dbReference type="GO" id="GO:0008184">
    <property type="term" value="F:glycogen phosphorylase activity"/>
    <property type="evidence" value="ECO:0007669"/>
    <property type="project" value="InterPro"/>
</dbReference>
<evidence type="ECO:0000256" key="1">
    <source>
        <dbReference type="ARBA" id="ARBA00006047"/>
    </source>
</evidence>
<protein>
    <recommendedName>
        <fullName evidence="5">Alpha-1,4 glucan phosphorylase</fullName>
        <ecNumber evidence="5">2.4.1.1</ecNumber>
    </recommendedName>
</protein>
<comment type="subunit">
    <text evidence="4">Homodimer; enzymatically active. Interacts with PPP1R3B; recruits the phosphatase PP1 which dephosphorylates and inactivates PYGL/glycogen phosphorylase.</text>
</comment>
<comment type="caution">
    <text evidence="8">The sequence shown here is derived from an EMBL/GenBank/DDBJ whole genome shotgun (WGS) entry which is preliminary data.</text>
</comment>
<dbReference type="GO" id="GO:0005980">
    <property type="term" value="P:glycogen catabolic process"/>
    <property type="evidence" value="ECO:0007669"/>
    <property type="project" value="TreeGrafter"/>
</dbReference>
<evidence type="ECO:0000313" key="9">
    <source>
        <dbReference type="Proteomes" id="UP000663872"/>
    </source>
</evidence>
<evidence type="ECO:0000256" key="2">
    <source>
        <dbReference type="ARBA" id="ARBA00036074"/>
    </source>
</evidence>
<keyword evidence="5" id="KW-0119">Carbohydrate metabolism</keyword>
<evidence type="ECO:0000256" key="4">
    <source>
        <dbReference type="ARBA" id="ARBA00046783"/>
    </source>
</evidence>
<accession>A0A817WHS6</accession>
<dbReference type="EMBL" id="CAJNYT010000554">
    <property type="protein sequence ID" value="CAF3355537.1"/>
    <property type="molecule type" value="Genomic_DNA"/>
</dbReference>
<dbReference type="Gene3D" id="3.40.50.2000">
    <property type="entry name" value="Glycogen Phosphorylase B"/>
    <property type="match status" value="2"/>
</dbReference>
<dbReference type="GO" id="GO:0005737">
    <property type="term" value="C:cytoplasm"/>
    <property type="evidence" value="ECO:0007669"/>
    <property type="project" value="TreeGrafter"/>
</dbReference>
<reference evidence="8" key="1">
    <citation type="submission" date="2021-02" db="EMBL/GenBank/DDBJ databases">
        <authorList>
            <person name="Nowell W R."/>
        </authorList>
    </citation>
    <scope>NUCLEOTIDE SEQUENCE</scope>
</reference>
<evidence type="ECO:0000256" key="6">
    <source>
        <dbReference type="SAM" id="MobiDB-lite"/>
    </source>
</evidence>
<organism evidence="8 9">
    <name type="scientific">Rotaria socialis</name>
    <dbReference type="NCBI Taxonomy" id="392032"/>
    <lineage>
        <taxon>Eukaryota</taxon>
        <taxon>Metazoa</taxon>
        <taxon>Spiralia</taxon>
        <taxon>Gnathifera</taxon>
        <taxon>Rotifera</taxon>
        <taxon>Eurotatoria</taxon>
        <taxon>Bdelloidea</taxon>
        <taxon>Philodinida</taxon>
        <taxon>Philodinidae</taxon>
        <taxon>Rotaria</taxon>
    </lineage>
</organism>
<gene>
    <name evidence="8" type="ORF">GRG538_LOCUS5932</name>
    <name evidence="7" type="ORF">KIK155_LOCUS1420</name>
</gene>
<dbReference type="GO" id="GO:0030170">
    <property type="term" value="F:pyridoxal phosphate binding"/>
    <property type="evidence" value="ECO:0007669"/>
    <property type="project" value="TreeGrafter"/>
</dbReference>
<dbReference type="PANTHER" id="PTHR11468">
    <property type="entry name" value="GLYCOGEN PHOSPHORYLASE"/>
    <property type="match status" value="1"/>
</dbReference>
<dbReference type="EMBL" id="CAJNYV010000036">
    <property type="protein sequence ID" value="CAF3329373.1"/>
    <property type="molecule type" value="Genomic_DNA"/>
</dbReference>
<dbReference type="AlphaFoldDB" id="A0A817WHS6"/>
<evidence type="ECO:0000313" key="7">
    <source>
        <dbReference type="EMBL" id="CAF3329373.1"/>
    </source>
</evidence>